<accession>A0A1I7UCM0</accession>
<dbReference type="WBParaSite" id="Csp11.Scaffold629.g7982.t1">
    <property type="protein sequence ID" value="Csp11.Scaffold629.g7982.t1"/>
    <property type="gene ID" value="Csp11.Scaffold629.g7982"/>
</dbReference>
<feature type="compositionally biased region" description="Basic and acidic residues" evidence="1">
    <location>
        <begin position="55"/>
        <end position="66"/>
    </location>
</feature>
<evidence type="ECO:0000313" key="3">
    <source>
        <dbReference type="Proteomes" id="UP000095282"/>
    </source>
</evidence>
<feature type="region of interest" description="Disordered" evidence="1">
    <location>
        <begin position="38"/>
        <end position="77"/>
    </location>
</feature>
<dbReference type="Proteomes" id="UP000095282">
    <property type="component" value="Unplaced"/>
</dbReference>
<protein>
    <submittedName>
        <fullName evidence="4">Uncharacterized protein</fullName>
    </submittedName>
</protein>
<sequence length="261" mass="29401">MRIVFFFLFCIFTLKADDSYDEVKAKIQELIDGGFGKNGGGRGNQYSENGVGSEDSGKDGKQREMRSLNWPDDDDDFFGSSGGFDRFYGNRNEDSKRKSPKEDGKFIDKVSKKLKSIPGKVASGAAILTGKVVDGVISIPGKVVDGVKSIPSAAKSVLPGGNKKKGDITLNDYTQNSNEQENHYHLHKDKHYHEKEHRHQDDSSNLNVYNNWDGDELDKEYGKIYGNLRYKRSIPDSVDRIPQNKLRKEKNKSERKAIIVF</sequence>
<keyword evidence="3" id="KW-1185">Reference proteome</keyword>
<reference evidence="4" key="1">
    <citation type="submission" date="2016-11" db="UniProtKB">
        <authorList>
            <consortium name="WormBaseParasite"/>
        </authorList>
    </citation>
    <scope>IDENTIFICATION</scope>
</reference>
<proteinExistence type="predicted"/>
<feature type="signal peptide" evidence="2">
    <location>
        <begin position="1"/>
        <end position="16"/>
    </location>
</feature>
<keyword evidence="2" id="KW-0732">Signal</keyword>
<feature type="chain" id="PRO_5009308712" evidence="2">
    <location>
        <begin position="17"/>
        <end position="261"/>
    </location>
</feature>
<evidence type="ECO:0000256" key="2">
    <source>
        <dbReference type="SAM" id="SignalP"/>
    </source>
</evidence>
<evidence type="ECO:0000313" key="4">
    <source>
        <dbReference type="WBParaSite" id="Csp11.Scaffold629.g7982.t1"/>
    </source>
</evidence>
<evidence type="ECO:0000256" key="1">
    <source>
        <dbReference type="SAM" id="MobiDB-lite"/>
    </source>
</evidence>
<name>A0A1I7UCM0_9PELO</name>
<dbReference type="AlphaFoldDB" id="A0A1I7UCM0"/>
<organism evidence="3 4">
    <name type="scientific">Caenorhabditis tropicalis</name>
    <dbReference type="NCBI Taxonomy" id="1561998"/>
    <lineage>
        <taxon>Eukaryota</taxon>
        <taxon>Metazoa</taxon>
        <taxon>Ecdysozoa</taxon>
        <taxon>Nematoda</taxon>
        <taxon>Chromadorea</taxon>
        <taxon>Rhabditida</taxon>
        <taxon>Rhabditina</taxon>
        <taxon>Rhabditomorpha</taxon>
        <taxon>Rhabditoidea</taxon>
        <taxon>Rhabditidae</taxon>
        <taxon>Peloderinae</taxon>
        <taxon>Caenorhabditis</taxon>
    </lineage>
</organism>